<protein>
    <submittedName>
        <fullName evidence="1">Uncharacterized protein</fullName>
    </submittedName>
</protein>
<evidence type="ECO:0000313" key="1">
    <source>
        <dbReference type="EMBL" id="PIT92265.1"/>
    </source>
</evidence>
<evidence type="ECO:0000313" key="2">
    <source>
        <dbReference type="Proteomes" id="UP000228635"/>
    </source>
</evidence>
<proteinExistence type="predicted"/>
<dbReference type="AlphaFoldDB" id="A0A2M6WHJ6"/>
<name>A0A2M6WHJ6_9BACT</name>
<comment type="caution">
    <text evidence="1">The sequence shown here is derived from an EMBL/GenBank/DDBJ whole genome shotgun (WGS) entry which is preliminary data.</text>
</comment>
<dbReference type="EMBL" id="PFBA01000027">
    <property type="protein sequence ID" value="PIT92265.1"/>
    <property type="molecule type" value="Genomic_DNA"/>
</dbReference>
<reference evidence="2" key="1">
    <citation type="submission" date="2017-09" db="EMBL/GenBank/DDBJ databases">
        <title>Depth-based differentiation of microbial function through sediment-hosted aquifers and enrichment of novel symbionts in the deep terrestrial subsurface.</title>
        <authorList>
            <person name="Probst A.J."/>
            <person name="Ladd B."/>
            <person name="Jarett J.K."/>
            <person name="Geller-Mcgrath D.E."/>
            <person name="Sieber C.M.K."/>
            <person name="Emerson J.B."/>
            <person name="Anantharaman K."/>
            <person name="Thomas B.C."/>
            <person name="Malmstrom R."/>
            <person name="Stieglmeier M."/>
            <person name="Klingl A."/>
            <person name="Woyke T."/>
            <person name="Ryan C.M."/>
            <person name="Banfield J.F."/>
        </authorList>
    </citation>
    <scope>NUCLEOTIDE SEQUENCE [LARGE SCALE GENOMIC DNA]</scope>
</reference>
<gene>
    <name evidence="1" type="ORF">COU08_03060</name>
</gene>
<organism evidence="1 2">
    <name type="scientific">Candidatus Harrisonbacteria bacterium CG10_big_fil_rev_8_21_14_0_10_42_17</name>
    <dbReference type="NCBI Taxonomy" id="1974584"/>
    <lineage>
        <taxon>Bacteria</taxon>
        <taxon>Candidatus Harrisoniibacteriota</taxon>
    </lineage>
</organism>
<dbReference type="Proteomes" id="UP000228635">
    <property type="component" value="Unassembled WGS sequence"/>
</dbReference>
<accession>A0A2M6WHJ6</accession>
<sequence length="69" mass="8078">MNKEKEESMINALANISEGMCRVSSDEEINDIISKELTGEKEYDKEILRHVRIMRLLEEEAKARKRLRG</sequence>